<organism evidence="8 9">
    <name type="scientific">Pristionchus entomophagus</name>
    <dbReference type="NCBI Taxonomy" id="358040"/>
    <lineage>
        <taxon>Eukaryota</taxon>
        <taxon>Metazoa</taxon>
        <taxon>Ecdysozoa</taxon>
        <taxon>Nematoda</taxon>
        <taxon>Chromadorea</taxon>
        <taxon>Rhabditida</taxon>
        <taxon>Rhabditina</taxon>
        <taxon>Diplogasteromorpha</taxon>
        <taxon>Diplogasteroidea</taxon>
        <taxon>Neodiplogasteridae</taxon>
        <taxon>Pristionchus</taxon>
    </lineage>
</organism>
<reference evidence="8" key="1">
    <citation type="submission" date="2023-10" db="EMBL/GenBank/DDBJ databases">
        <title>Genome assembly of Pristionchus species.</title>
        <authorList>
            <person name="Yoshida K."/>
            <person name="Sommer R.J."/>
        </authorList>
    </citation>
    <scope>NUCLEOTIDE SEQUENCE</scope>
    <source>
        <strain evidence="8">RS0144</strain>
    </source>
</reference>
<keyword evidence="4 6" id="KW-0408">Iron</keyword>
<comment type="caution">
    <text evidence="8">The sequence shown here is derived from an EMBL/GenBank/DDBJ whole genome shotgun (WGS) entry which is preliminary data.</text>
</comment>
<dbReference type="Proteomes" id="UP001432027">
    <property type="component" value="Unassembled WGS sequence"/>
</dbReference>
<evidence type="ECO:0000256" key="7">
    <source>
        <dbReference type="RuleBase" id="RU000461"/>
    </source>
</evidence>
<evidence type="ECO:0008006" key="10">
    <source>
        <dbReference type="Google" id="ProtNLM"/>
    </source>
</evidence>
<evidence type="ECO:0000256" key="5">
    <source>
        <dbReference type="ARBA" id="ARBA00023033"/>
    </source>
</evidence>
<dbReference type="GO" id="GO:0004497">
    <property type="term" value="F:monooxygenase activity"/>
    <property type="evidence" value="ECO:0007669"/>
    <property type="project" value="UniProtKB-KW"/>
</dbReference>
<feature type="non-terminal residue" evidence="8">
    <location>
        <position position="1"/>
    </location>
</feature>
<dbReference type="PANTHER" id="PTHR24291:SF146">
    <property type="entry name" value="CYTOCHROME P450"/>
    <property type="match status" value="1"/>
</dbReference>
<dbReference type="InterPro" id="IPR036396">
    <property type="entry name" value="Cyt_P450_sf"/>
</dbReference>
<dbReference type="InterPro" id="IPR017972">
    <property type="entry name" value="Cyt_P450_CS"/>
</dbReference>
<evidence type="ECO:0000313" key="9">
    <source>
        <dbReference type="Proteomes" id="UP001432027"/>
    </source>
</evidence>
<evidence type="ECO:0000313" key="8">
    <source>
        <dbReference type="EMBL" id="GMS81109.1"/>
    </source>
</evidence>
<keyword evidence="5 7" id="KW-0503">Monooxygenase</keyword>
<comment type="cofactor">
    <cofactor evidence="1 6">
        <name>heme</name>
        <dbReference type="ChEBI" id="CHEBI:30413"/>
    </cofactor>
</comment>
<evidence type="ECO:0000256" key="2">
    <source>
        <dbReference type="ARBA" id="ARBA00010617"/>
    </source>
</evidence>
<dbReference type="CDD" id="cd20628">
    <property type="entry name" value="CYP4"/>
    <property type="match status" value="1"/>
</dbReference>
<dbReference type="AlphaFoldDB" id="A0AAV5SE25"/>
<gene>
    <name evidence="8" type="ORF">PENTCL1PPCAC_3284</name>
</gene>
<dbReference type="GO" id="GO:0016705">
    <property type="term" value="F:oxidoreductase activity, acting on paired donors, with incorporation or reduction of molecular oxygen"/>
    <property type="evidence" value="ECO:0007669"/>
    <property type="project" value="InterPro"/>
</dbReference>
<dbReference type="InterPro" id="IPR001128">
    <property type="entry name" value="Cyt_P450"/>
</dbReference>
<keyword evidence="3 6" id="KW-0349">Heme</keyword>
<proteinExistence type="inferred from homology"/>
<keyword evidence="9" id="KW-1185">Reference proteome</keyword>
<evidence type="ECO:0000256" key="6">
    <source>
        <dbReference type="PIRSR" id="PIRSR602401-1"/>
    </source>
</evidence>
<keyword evidence="6 7" id="KW-0479">Metal-binding</keyword>
<name>A0AAV5SE25_9BILA</name>
<keyword evidence="7" id="KW-0560">Oxidoreductase</keyword>
<dbReference type="PANTHER" id="PTHR24291">
    <property type="entry name" value="CYTOCHROME P450 FAMILY 4"/>
    <property type="match status" value="1"/>
</dbReference>
<dbReference type="SUPFAM" id="SSF48264">
    <property type="entry name" value="Cytochrome P450"/>
    <property type="match status" value="1"/>
</dbReference>
<protein>
    <recommendedName>
        <fullName evidence="10">Cytochrome P450</fullName>
    </recommendedName>
</protein>
<dbReference type="GO" id="GO:0020037">
    <property type="term" value="F:heme binding"/>
    <property type="evidence" value="ECO:0007669"/>
    <property type="project" value="InterPro"/>
</dbReference>
<dbReference type="Gene3D" id="1.10.630.10">
    <property type="entry name" value="Cytochrome P450"/>
    <property type="match status" value="1"/>
</dbReference>
<dbReference type="PROSITE" id="PS00086">
    <property type="entry name" value="CYTOCHROME_P450"/>
    <property type="match status" value="1"/>
</dbReference>
<accession>A0AAV5SE25</accession>
<evidence type="ECO:0000256" key="4">
    <source>
        <dbReference type="ARBA" id="ARBA00023004"/>
    </source>
</evidence>
<dbReference type="PRINTS" id="PR00385">
    <property type="entry name" value="P450"/>
</dbReference>
<evidence type="ECO:0000256" key="1">
    <source>
        <dbReference type="ARBA" id="ARBA00001971"/>
    </source>
</evidence>
<dbReference type="PRINTS" id="PR00463">
    <property type="entry name" value="EP450I"/>
</dbReference>
<comment type="similarity">
    <text evidence="2 7">Belongs to the cytochrome P450 family.</text>
</comment>
<sequence>RMWLSLYFLLALFTFLTWHFRKLLKTWVMLAWRAYPVLAPLPGPRSLPFLGVALEIKWDSVDFSFQLEDWGREFMLRDPNGIGLLRAWIGPVPLCFVLRARHVKVVLESNTLITKPSQYDIISDWIGTGLLTSTNEKWFGRRKMITPTFHFNILKGYVDVFIRQGQIFVDQLEKHADTGREVDVFPFIKRCALDVICETAMGTSMNTQTGGNADYVDAVVRLSDMIWSYQRFPWLWLKPIWYGCGMGFEFDRLVKMTNDFTRKVIAERRRALEDEGLLGKEAEATTENEVKKQKTVFIDMLLLMQKANALSDEDIREEVDTFMFEGHDTTASGMGFTVWFLGQYPEHQKRVHEELDEVFGGDILRDPTEADLKKLVYLERCIKEALRLMPSVPLLARVLSHDTMIEGYNLPKNMTVVLSPVVTHRDPEHWERSEEYYPDHFMPEKVAARHPYAYIPFSAGPRNCVGQKFALAEEKTVLSWFFRRYFVESSEPFPGNRPVPEVILKPSCGFNVRIQKRIFAE</sequence>
<evidence type="ECO:0000256" key="3">
    <source>
        <dbReference type="ARBA" id="ARBA00022617"/>
    </source>
</evidence>
<dbReference type="Pfam" id="PF00067">
    <property type="entry name" value="p450"/>
    <property type="match status" value="1"/>
</dbReference>
<feature type="binding site" description="axial binding residue" evidence="6">
    <location>
        <position position="464"/>
    </location>
    <ligand>
        <name>heme</name>
        <dbReference type="ChEBI" id="CHEBI:30413"/>
    </ligand>
    <ligandPart>
        <name>Fe</name>
        <dbReference type="ChEBI" id="CHEBI:18248"/>
    </ligandPart>
</feature>
<dbReference type="InterPro" id="IPR050196">
    <property type="entry name" value="Cytochrome_P450_Monoox"/>
</dbReference>
<dbReference type="GO" id="GO:0005506">
    <property type="term" value="F:iron ion binding"/>
    <property type="evidence" value="ECO:0007669"/>
    <property type="project" value="InterPro"/>
</dbReference>
<dbReference type="EMBL" id="BTSX01000001">
    <property type="protein sequence ID" value="GMS81109.1"/>
    <property type="molecule type" value="Genomic_DNA"/>
</dbReference>
<dbReference type="InterPro" id="IPR002401">
    <property type="entry name" value="Cyt_P450_E_grp-I"/>
</dbReference>